<reference evidence="3" key="1">
    <citation type="submission" date="2019-04" db="EMBL/GenBank/DDBJ databases">
        <title>Friends and foes A comparative genomics studyof 23 Aspergillus species from section Flavi.</title>
        <authorList>
            <consortium name="DOE Joint Genome Institute"/>
            <person name="Kjaerbolling I."/>
            <person name="Vesth T."/>
            <person name="Frisvad J.C."/>
            <person name="Nybo J.L."/>
            <person name="Theobald S."/>
            <person name="Kildgaard S."/>
            <person name="Isbrandt T."/>
            <person name="Kuo A."/>
            <person name="Sato A."/>
            <person name="Lyhne E.K."/>
            <person name="Kogle M.E."/>
            <person name="Wiebenga A."/>
            <person name="Kun R.S."/>
            <person name="Lubbers R.J."/>
            <person name="Makela M.R."/>
            <person name="Barry K."/>
            <person name="Chovatia M."/>
            <person name="Clum A."/>
            <person name="Daum C."/>
            <person name="Haridas S."/>
            <person name="He G."/>
            <person name="LaButti K."/>
            <person name="Lipzen A."/>
            <person name="Mondo S."/>
            <person name="Riley R."/>
            <person name="Salamov A."/>
            <person name="Simmons B.A."/>
            <person name="Magnuson J.K."/>
            <person name="Henrissat B."/>
            <person name="Mortensen U.H."/>
            <person name="Larsen T.O."/>
            <person name="Devries R.P."/>
            <person name="Grigoriev I.V."/>
            <person name="Machida M."/>
            <person name="Baker S.E."/>
            <person name="Andersen M.R."/>
        </authorList>
    </citation>
    <scope>NUCLEOTIDE SEQUENCE [LARGE SCALE GENOMIC DNA]</scope>
    <source>
        <strain evidence="3">CBS 553.77</strain>
    </source>
</reference>
<evidence type="ECO:0000313" key="3">
    <source>
        <dbReference type="Proteomes" id="UP000327118"/>
    </source>
</evidence>
<keyword evidence="3" id="KW-1185">Reference proteome</keyword>
<gene>
    <name evidence="2" type="ORF">BDV28DRAFT_135243</name>
</gene>
<keyword evidence="1" id="KW-0732">Signal</keyword>
<sequence length="94" mass="10116">MLFLAMLSGSCVLDSFSLPSRPPNAKKNSFVCLAAQTSQGRLIKRDTADYLNTNVACSETSRTRDTADATVALQVLAATTKSSFLFPVRTKLAL</sequence>
<protein>
    <recommendedName>
        <fullName evidence="4">Secreted protein</fullName>
    </recommendedName>
</protein>
<evidence type="ECO:0008006" key="4">
    <source>
        <dbReference type="Google" id="ProtNLM"/>
    </source>
</evidence>
<evidence type="ECO:0000256" key="1">
    <source>
        <dbReference type="SAM" id="SignalP"/>
    </source>
</evidence>
<dbReference type="Proteomes" id="UP000327118">
    <property type="component" value="Unassembled WGS sequence"/>
</dbReference>
<proteinExistence type="predicted"/>
<feature type="signal peptide" evidence="1">
    <location>
        <begin position="1"/>
        <end position="17"/>
    </location>
</feature>
<accession>A0A5N6Z3X0</accession>
<dbReference type="AlphaFoldDB" id="A0A5N6Z3X0"/>
<organism evidence="2 3">
    <name type="scientific">Aspergillus coremiiformis</name>
    <dbReference type="NCBI Taxonomy" id="138285"/>
    <lineage>
        <taxon>Eukaryota</taxon>
        <taxon>Fungi</taxon>
        <taxon>Dikarya</taxon>
        <taxon>Ascomycota</taxon>
        <taxon>Pezizomycotina</taxon>
        <taxon>Eurotiomycetes</taxon>
        <taxon>Eurotiomycetidae</taxon>
        <taxon>Eurotiales</taxon>
        <taxon>Aspergillaceae</taxon>
        <taxon>Aspergillus</taxon>
        <taxon>Aspergillus subgen. Circumdati</taxon>
    </lineage>
</organism>
<name>A0A5N6Z3X0_9EURO</name>
<feature type="chain" id="PRO_5024994704" description="Secreted protein" evidence="1">
    <location>
        <begin position="18"/>
        <end position="94"/>
    </location>
</feature>
<evidence type="ECO:0000313" key="2">
    <source>
        <dbReference type="EMBL" id="KAE8352361.1"/>
    </source>
</evidence>
<dbReference type="EMBL" id="ML739133">
    <property type="protein sequence ID" value="KAE8352361.1"/>
    <property type="molecule type" value="Genomic_DNA"/>
</dbReference>